<protein>
    <submittedName>
        <fullName evidence="1">Uncharacterized protein</fullName>
    </submittedName>
</protein>
<dbReference type="EMBL" id="GBRH01237515">
    <property type="protein sequence ID" value="JAD60380.1"/>
    <property type="molecule type" value="Transcribed_RNA"/>
</dbReference>
<organism evidence="1">
    <name type="scientific">Arundo donax</name>
    <name type="common">Giant reed</name>
    <name type="synonym">Donax arundinaceus</name>
    <dbReference type="NCBI Taxonomy" id="35708"/>
    <lineage>
        <taxon>Eukaryota</taxon>
        <taxon>Viridiplantae</taxon>
        <taxon>Streptophyta</taxon>
        <taxon>Embryophyta</taxon>
        <taxon>Tracheophyta</taxon>
        <taxon>Spermatophyta</taxon>
        <taxon>Magnoliopsida</taxon>
        <taxon>Liliopsida</taxon>
        <taxon>Poales</taxon>
        <taxon>Poaceae</taxon>
        <taxon>PACMAD clade</taxon>
        <taxon>Arundinoideae</taxon>
        <taxon>Arundineae</taxon>
        <taxon>Arundo</taxon>
    </lineage>
</organism>
<evidence type="ECO:0000313" key="1">
    <source>
        <dbReference type="EMBL" id="JAD60380.1"/>
    </source>
</evidence>
<dbReference type="AlphaFoldDB" id="A0A0A9BGL9"/>
<proteinExistence type="predicted"/>
<accession>A0A0A9BGL9</accession>
<reference evidence="1" key="1">
    <citation type="submission" date="2014-09" db="EMBL/GenBank/DDBJ databases">
        <authorList>
            <person name="Magalhaes I.L.F."/>
            <person name="Oliveira U."/>
            <person name="Santos F.R."/>
            <person name="Vidigal T.H.D.A."/>
            <person name="Brescovit A.D."/>
            <person name="Santos A.J."/>
        </authorList>
    </citation>
    <scope>NUCLEOTIDE SEQUENCE</scope>
    <source>
        <tissue evidence="1">Shoot tissue taken approximately 20 cm above the soil surface</tissue>
    </source>
</reference>
<reference evidence="1" key="2">
    <citation type="journal article" date="2015" name="Data Brief">
        <title>Shoot transcriptome of the giant reed, Arundo donax.</title>
        <authorList>
            <person name="Barrero R.A."/>
            <person name="Guerrero F.D."/>
            <person name="Moolhuijzen P."/>
            <person name="Goolsby J.A."/>
            <person name="Tidwell J."/>
            <person name="Bellgard S.E."/>
            <person name="Bellgard M.I."/>
        </authorList>
    </citation>
    <scope>NUCLEOTIDE SEQUENCE</scope>
    <source>
        <tissue evidence="1">Shoot tissue taken approximately 20 cm above the soil surface</tissue>
    </source>
</reference>
<name>A0A0A9BGL9_ARUDO</name>
<sequence>MIIRFSSIMSCLHSVFLGGIINCSAKFLSSKRLI</sequence>